<organism evidence="2 3">
    <name type="scientific">Roseovarius albus</name>
    <dbReference type="NCBI Taxonomy" id="1247867"/>
    <lineage>
        <taxon>Bacteria</taxon>
        <taxon>Pseudomonadati</taxon>
        <taxon>Pseudomonadota</taxon>
        <taxon>Alphaproteobacteria</taxon>
        <taxon>Rhodobacterales</taxon>
        <taxon>Roseobacteraceae</taxon>
        <taxon>Roseovarius</taxon>
    </lineage>
</organism>
<proteinExistence type="predicted"/>
<dbReference type="Proteomes" id="UP000193061">
    <property type="component" value="Unassembled WGS sequence"/>
</dbReference>
<dbReference type="AlphaFoldDB" id="A0A1X6Y4L9"/>
<keyword evidence="1" id="KW-0732">Signal</keyword>
<keyword evidence="3" id="KW-1185">Reference proteome</keyword>
<feature type="signal peptide" evidence="1">
    <location>
        <begin position="1"/>
        <end position="19"/>
    </location>
</feature>
<dbReference type="OrthoDB" id="7862633at2"/>
<evidence type="ECO:0000313" key="2">
    <source>
        <dbReference type="EMBL" id="SLN10198.1"/>
    </source>
</evidence>
<dbReference type="RefSeq" id="WP_085803579.1">
    <property type="nucleotide sequence ID" value="NZ_FWFX01000001.1"/>
</dbReference>
<evidence type="ECO:0000256" key="1">
    <source>
        <dbReference type="SAM" id="SignalP"/>
    </source>
</evidence>
<feature type="chain" id="PRO_5012575368" evidence="1">
    <location>
        <begin position="20"/>
        <end position="158"/>
    </location>
</feature>
<name>A0A1X6Y4L9_9RHOB</name>
<gene>
    <name evidence="2" type="ORF">ROA7450_00002</name>
</gene>
<reference evidence="2 3" key="1">
    <citation type="submission" date="2017-03" db="EMBL/GenBank/DDBJ databases">
        <authorList>
            <person name="Afonso C.L."/>
            <person name="Miller P.J."/>
            <person name="Scott M.A."/>
            <person name="Spackman E."/>
            <person name="Goraichik I."/>
            <person name="Dimitrov K.M."/>
            <person name="Suarez D.L."/>
            <person name="Swayne D.E."/>
        </authorList>
    </citation>
    <scope>NUCLEOTIDE SEQUENCE [LARGE SCALE GENOMIC DNA]</scope>
    <source>
        <strain evidence="2 3">CECT 7450</strain>
    </source>
</reference>
<dbReference type="EMBL" id="FWFX01000001">
    <property type="protein sequence ID" value="SLN10198.1"/>
    <property type="molecule type" value="Genomic_DNA"/>
</dbReference>
<protein>
    <submittedName>
        <fullName evidence="2">Uncharacterized protein</fullName>
    </submittedName>
</protein>
<accession>A0A1X6Y4L9</accession>
<evidence type="ECO:0000313" key="3">
    <source>
        <dbReference type="Proteomes" id="UP000193061"/>
    </source>
</evidence>
<sequence>MKNLIVSCTVFMLGSAAWAGGNYTGNGVGSGTSTTTPHPVADNHVVLQTSSSYDKMQMEDASHPLHGGAGPCFGAVEMSAAKVAGHGMCLFTDAGGDVMVLHWHATGQDDSGALVGDWEISSGTGKWNGATGGGQFASKTDPNTGAFVNQITSDITLP</sequence>